<keyword evidence="4" id="KW-1185">Reference proteome</keyword>
<protein>
    <submittedName>
        <fullName evidence="3">Uncharacterized protein</fullName>
    </submittedName>
</protein>
<feature type="transmembrane region" description="Helical" evidence="2">
    <location>
        <begin position="245"/>
        <end position="269"/>
    </location>
</feature>
<keyword evidence="2" id="KW-0812">Transmembrane</keyword>
<feature type="region of interest" description="Disordered" evidence="1">
    <location>
        <begin position="105"/>
        <end position="139"/>
    </location>
</feature>
<keyword evidence="2" id="KW-1133">Transmembrane helix</keyword>
<feature type="transmembrane region" description="Helical" evidence="2">
    <location>
        <begin position="303"/>
        <end position="320"/>
    </location>
</feature>
<evidence type="ECO:0000256" key="1">
    <source>
        <dbReference type="SAM" id="MobiDB-lite"/>
    </source>
</evidence>
<gene>
    <name evidence="3" type="ORF">D9613_001297</name>
</gene>
<comment type="caution">
    <text evidence="3">The sequence shown here is derived from an EMBL/GenBank/DDBJ whole genome shotgun (WGS) entry which is preliminary data.</text>
</comment>
<dbReference type="AlphaFoldDB" id="A0A8H4VWT6"/>
<name>A0A8H4VWT6_9AGAR</name>
<feature type="compositionally biased region" description="Low complexity" evidence="1">
    <location>
        <begin position="119"/>
        <end position="129"/>
    </location>
</feature>
<feature type="transmembrane region" description="Helical" evidence="2">
    <location>
        <begin position="326"/>
        <end position="342"/>
    </location>
</feature>
<proteinExistence type="predicted"/>
<keyword evidence="2" id="KW-0472">Membrane</keyword>
<feature type="transmembrane region" description="Helical" evidence="2">
    <location>
        <begin position="204"/>
        <end position="225"/>
    </location>
</feature>
<evidence type="ECO:0000256" key="2">
    <source>
        <dbReference type="SAM" id="Phobius"/>
    </source>
</evidence>
<evidence type="ECO:0000313" key="4">
    <source>
        <dbReference type="Proteomes" id="UP000521872"/>
    </source>
</evidence>
<dbReference type="EMBL" id="JAACJL010000001">
    <property type="protein sequence ID" value="KAF4623220.1"/>
    <property type="molecule type" value="Genomic_DNA"/>
</dbReference>
<sequence>MPIPDYIMRCPPASFYRYPPFPHFIVDITRTLAMGGNCPSPSPSTRHDNDVEFQSRESRATVPAVAEPPLVSSLYPFEELRNDVQELRTLLLRTQGIKMSNILGHEDDAHGSEAQAELRSTSRSRSPRPIIMGSSGYREDESTVNSPFIIQQVSRERSHRKVKDPVVIVPASQRTVSPQPIHDHAVTQATDATTRELESVISDFSSTIITATFLASVSVAILSLAHDLSDSPSMHKTSLNKSLYLVLQVFTSLSLSFNLSVAIVSGSAASSQSLRLRLHQRATEFNRAQALETKLGLCSTMQYYRLLALTVGTACLFGLILDSPYAILIIVPVVGVVFYDSLNRGRFNGLPRRDSY</sequence>
<organism evidence="3 4">
    <name type="scientific">Agrocybe pediades</name>
    <dbReference type="NCBI Taxonomy" id="84607"/>
    <lineage>
        <taxon>Eukaryota</taxon>
        <taxon>Fungi</taxon>
        <taxon>Dikarya</taxon>
        <taxon>Basidiomycota</taxon>
        <taxon>Agaricomycotina</taxon>
        <taxon>Agaricomycetes</taxon>
        <taxon>Agaricomycetidae</taxon>
        <taxon>Agaricales</taxon>
        <taxon>Agaricineae</taxon>
        <taxon>Strophariaceae</taxon>
        <taxon>Agrocybe</taxon>
    </lineage>
</organism>
<reference evidence="3 4" key="1">
    <citation type="submission" date="2019-12" db="EMBL/GenBank/DDBJ databases">
        <authorList>
            <person name="Floudas D."/>
            <person name="Bentzer J."/>
            <person name="Ahren D."/>
            <person name="Johansson T."/>
            <person name="Persson P."/>
            <person name="Tunlid A."/>
        </authorList>
    </citation>
    <scope>NUCLEOTIDE SEQUENCE [LARGE SCALE GENOMIC DNA]</scope>
    <source>
        <strain evidence="3 4">CBS 102.39</strain>
    </source>
</reference>
<evidence type="ECO:0000313" key="3">
    <source>
        <dbReference type="EMBL" id="KAF4623220.1"/>
    </source>
</evidence>
<dbReference type="Proteomes" id="UP000521872">
    <property type="component" value="Unassembled WGS sequence"/>
</dbReference>
<accession>A0A8H4VWT6</accession>